<dbReference type="GeneID" id="72185773"/>
<name>A0A8U0HPY1_9EURY</name>
<evidence type="ECO:0000313" key="3">
    <source>
        <dbReference type="Proteomes" id="UP000830729"/>
    </source>
</evidence>
<dbReference type="InterPro" id="IPR001279">
    <property type="entry name" value="Metallo-B-lactamas"/>
</dbReference>
<organism evidence="2 3">
    <name type="scientific">Halorussus limi</name>
    <dbReference type="NCBI Taxonomy" id="2938695"/>
    <lineage>
        <taxon>Archaea</taxon>
        <taxon>Methanobacteriati</taxon>
        <taxon>Methanobacteriota</taxon>
        <taxon>Stenosarchaea group</taxon>
        <taxon>Halobacteria</taxon>
        <taxon>Halobacteriales</taxon>
        <taxon>Haladaptataceae</taxon>
        <taxon>Halorussus</taxon>
    </lineage>
</organism>
<gene>
    <name evidence="2" type="ORF">M0R89_11200</name>
</gene>
<accession>A0A8U0HPY1</accession>
<dbReference type="Pfam" id="PF00753">
    <property type="entry name" value="Lactamase_B"/>
    <property type="match status" value="1"/>
</dbReference>
<protein>
    <submittedName>
        <fullName evidence="2">MBL fold metallo-hydrolase</fullName>
    </submittedName>
</protein>
<feature type="domain" description="Metallo-beta-lactamase" evidence="1">
    <location>
        <begin position="18"/>
        <end position="172"/>
    </location>
</feature>
<dbReference type="SMART" id="SM00849">
    <property type="entry name" value="Lactamase_B"/>
    <property type="match status" value="1"/>
</dbReference>
<dbReference type="RefSeq" id="WP_248649171.1">
    <property type="nucleotide sequence ID" value="NZ_CP096659.1"/>
</dbReference>
<reference evidence="2 3" key="1">
    <citation type="submission" date="2022-04" db="EMBL/GenBank/DDBJ databases">
        <title>Diverse halophilic archaea isolated from saline environments.</title>
        <authorList>
            <person name="Cui H.-L."/>
        </authorList>
    </citation>
    <scope>NUCLEOTIDE SEQUENCE [LARGE SCALE GENOMIC DNA]</scope>
    <source>
        <strain evidence="2 3">XZYJT49</strain>
    </source>
</reference>
<dbReference type="PANTHER" id="PTHR23131">
    <property type="entry name" value="ENDORIBONUCLEASE LACTB2"/>
    <property type="match status" value="1"/>
</dbReference>
<evidence type="ECO:0000259" key="1">
    <source>
        <dbReference type="SMART" id="SM00849"/>
    </source>
</evidence>
<dbReference type="EMBL" id="CP096659">
    <property type="protein sequence ID" value="UPV73115.1"/>
    <property type="molecule type" value="Genomic_DNA"/>
</dbReference>
<dbReference type="InterPro" id="IPR036866">
    <property type="entry name" value="RibonucZ/Hydroxyglut_hydro"/>
</dbReference>
<sequence>MDIRQVSVPTQTLAPTGATNAYVVGDEEAILVDPAGRTDDLDAAVASASVEHVLVTHAHPDHVGGVAHYAESCDATVWARAGRERRFERATGVAPDRTFREGTTVAGATVVETPGHAPDHVALAADGAMLTGDLVVSAGSVVVGADEGDVRAYLTSLRRLYARNPDRLYPGHGPAIDDPRAEIERLLRHRLDREATVLAAVRGGATTLDEILDAAYDKDLSGVRDLARTTTAAHLEKLAVEGKVSWDGQRANAADADA</sequence>
<dbReference type="InterPro" id="IPR036388">
    <property type="entry name" value="WH-like_DNA-bd_sf"/>
</dbReference>
<evidence type="ECO:0000313" key="2">
    <source>
        <dbReference type="EMBL" id="UPV73115.1"/>
    </source>
</evidence>
<dbReference type="KEGG" id="halx:M0R89_11200"/>
<keyword evidence="3" id="KW-1185">Reference proteome</keyword>
<dbReference type="SUPFAM" id="SSF56281">
    <property type="entry name" value="Metallo-hydrolase/oxidoreductase"/>
    <property type="match status" value="1"/>
</dbReference>
<dbReference type="Proteomes" id="UP000830729">
    <property type="component" value="Chromosome"/>
</dbReference>
<dbReference type="Gene3D" id="3.60.15.10">
    <property type="entry name" value="Ribonuclease Z/Hydroxyacylglutathione hydrolase-like"/>
    <property type="match status" value="1"/>
</dbReference>
<dbReference type="InterPro" id="IPR050662">
    <property type="entry name" value="Sec-metab_biosynth-thioest"/>
</dbReference>
<proteinExistence type="predicted"/>
<dbReference type="Gene3D" id="1.10.10.10">
    <property type="entry name" value="Winged helix-like DNA-binding domain superfamily/Winged helix DNA-binding domain"/>
    <property type="match status" value="1"/>
</dbReference>
<dbReference type="AlphaFoldDB" id="A0A8U0HPY1"/>
<dbReference type="PANTHER" id="PTHR23131:SF0">
    <property type="entry name" value="ENDORIBONUCLEASE LACTB2"/>
    <property type="match status" value="1"/>
</dbReference>